<feature type="transmembrane region" description="Helical" evidence="1">
    <location>
        <begin position="74"/>
        <end position="97"/>
    </location>
</feature>
<evidence type="ECO:0000313" key="4">
    <source>
        <dbReference type="Proteomes" id="UP000033944"/>
    </source>
</evidence>
<evidence type="ECO:0000256" key="1">
    <source>
        <dbReference type="SAM" id="Phobius"/>
    </source>
</evidence>
<reference evidence="3 4" key="1">
    <citation type="journal article" date="2015" name="Nature">
        <title>rRNA introns, odd ribosomes, and small enigmatic genomes across a large radiation of phyla.</title>
        <authorList>
            <person name="Brown C.T."/>
            <person name="Hug L.A."/>
            <person name="Thomas B.C."/>
            <person name="Sharon I."/>
            <person name="Castelle C.J."/>
            <person name="Singh A."/>
            <person name="Wilkins M.J."/>
            <person name="Williams K.H."/>
            <person name="Banfield J.F."/>
        </authorList>
    </citation>
    <scope>NUCLEOTIDE SEQUENCE [LARGE SCALE GENOMIC DNA]</scope>
</reference>
<dbReference type="InterPro" id="IPR021309">
    <property type="entry name" value="YgaP-like_TM"/>
</dbReference>
<dbReference type="EMBL" id="LBVN01000007">
    <property type="protein sequence ID" value="KKQ87412.1"/>
    <property type="molecule type" value="Genomic_DNA"/>
</dbReference>
<dbReference type="Pfam" id="PF24717">
    <property type="entry name" value="DUF7672"/>
    <property type="match status" value="1"/>
</dbReference>
<gene>
    <name evidence="3" type="ORF">UT10_C0007G0070</name>
</gene>
<accession>A0A0G0L8T4</accession>
<protein>
    <recommendedName>
        <fullName evidence="2">Inner membrane protein YgaP-like transmembrane domain-containing protein</fullName>
    </recommendedName>
</protein>
<keyword evidence="1" id="KW-0812">Transmembrane</keyword>
<evidence type="ECO:0000313" key="3">
    <source>
        <dbReference type="EMBL" id="KKQ87412.1"/>
    </source>
</evidence>
<sequence>MKKNIGTTDRIVRLGIGIILIVSSVLQKSGLSAIFGIFSIYEAVAGWCIFYQILGRNTCPIKYTGSGVPIFKSLLTGFLILFTAIILNLVAGYFGWITWYDLIRNYPEVLSKLNLDNFLFLFVLYPFCLGWVGLIKINI</sequence>
<comment type="caution">
    <text evidence="3">The sequence shown here is derived from an EMBL/GenBank/DDBJ whole genome shotgun (WGS) entry which is preliminary data.</text>
</comment>
<evidence type="ECO:0000259" key="2">
    <source>
        <dbReference type="Pfam" id="PF11127"/>
    </source>
</evidence>
<keyword evidence="1" id="KW-0472">Membrane</keyword>
<feature type="domain" description="Inner membrane protein YgaP-like transmembrane" evidence="2">
    <location>
        <begin position="1"/>
        <end position="61"/>
    </location>
</feature>
<dbReference type="Proteomes" id="UP000033944">
    <property type="component" value="Unassembled WGS sequence"/>
</dbReference>
<feature type="transmembrane region" description="Helical" evidence="1">
    <location>
        <begin position="117"/>
        <end position="135"/>
    </location>
</feature>
<name>A0A0G0L8T4_9BACT</name>
<dbReference type="InterPro" id="IPR056089">
    <property type="entry name" value="DUF7672"/>
</dbReference>
<keyword evidence="1" id="KW-1133">Transmembrane helix</keyword>
<feature type="transmembrane region" description="Helical" evidence="1">
    <location>
        <begin position="33"/>
        <end position="54"/>
    </location>
</feature>
<dbReference type="AlphaFoldDB" id="A0A0G0L8T4"/>
<proteinExistence type="predicted"/>
<dbReference type="Pfam" id="PF11127">
    <property type="entry name" value="YgaP-like_TM"/>
    <property type="match status" value="1"/>
</dbReference>
<organism evidence="3 4">
    <name type="scientific">Candidatus Woesebacteria bacterium GW2011_GWB1_38_8b</name>
    <dbReference type="NCBI Taxonomy" id="1618571"/>
    <lineage>
        <taxon>Bacteria</taxon>
        <taxon>Candidatus Woeseibacteriota</taxon>
    </lineage>
</organism>